<sequence>MDNRSPSGSTSDCFEVGDEVAQSFVASALGALETADVDRISMSHNVGCATTDALADAVPHSVLEPSRGQQHRWYIWVVFGAKVKRKHCCMKLYDLRRVGGQSQERFGGAQIAVQTTGGEGREDGEGS</sequence>
<dbReference type="AlphaFoldDB" id="A0A0C3NR94"/>
<dbReference type="HOGENOM" id="CLU_1971420_0_0_1"/>
<proteinExistence type="predicted"/>
<dbReference type="InParanoid" id="A0A0C3NR94"/>
<reference evidence="1 2" key="1">
    <citation type="submission" date="2014-04" db="EMBL/GenBank/DDBJ databases">
        <authorList>
            <consortium name="DOE Joint Genome Institute"/>
            <person name="Kuo A."/>
            <person name="Kohler A."/>
            <person name="Costa M.D."/>
            <person name="Nagy L.G."/>
            <person name="Floudas D."/>
            <person name="Copeland A."/>
            <person name="Barry K.W."/>
            <person name="Cichocki N."/>
            <person name="Veneault-Fourrey C."/>
            <person name="LaButti K."/>
            <person name="Lindquist E.A."/>
            <person name="Lipzen A."/>
            <person name="Lundell T."/>
            <person name="Morin E."/>
            <person name="Murat C."/>
            <person name="Sun H."/>
            <person name="Tunlid A."/>
            <person name="Henrissat B."/>
            <person name="Grigoriev I.V."/>
            <person name="Hibbett D.S."/>
            <person name="Martin F."/>
            <person name="Nordberg H.P."/>
            <person name="Cantor M.N."/>
            <person name="Hua S.X."/>
        </authorList>
    </citation>
    <scope>NUCLEOTIDE SEQUENCE [LARGE SCALE GENOMIC DNA]</scope>
    <source>
        <strain evidence="1 2">Marx 270</strain>
    </source>
</reference>
<organism evidence="1 2">
    <name type="scientific">Pisolithus tinctorius Marx 270</name>
    <dbReference type="NCBI Taxonomy" id="870435"/>
    <lineage>
        <taxon>Eukaryota</taxon>
        <taxon>Fungi</taxon>
        <taxon>Dikarya</taxon>
        <taxon>Basidiomycota</taxon>
        <taxon>Agaricomycotina</taxon>
        <taxon>Agaricomycetes</taxon>
        <taxon>Agaricomycetidae</taxon>
        <taxon>Boletales</taxon>
        <taxon>Sclerodermatineae</taxon>
        <taxon>Pisolithaceae</taxon>
        <taxon>Pisolithus</taxon>
    </lineage>
</organism>
<protein>
    <submittedName>
        <fullName evidence="1">Uncharacterized protein</fullName>
    </submittedName>
</protein>
<evidence type="ECO:0000313" key="1">
    <source>
        <dbReference type="EMBL" id="KIO03360.1"/>
    </source>
</evidence>
<name>A0A0C3NR94_PISTI</name>
<keyword evidence="2" id="KW-1185">Reference proteome</keyword>
<gene>
    <name evidence="1" type="ORF">M404DRAFT_1001281</name>
</gene>
<reference evidence="2" key="2">
    <citation type="submission" date="2015-01" db="EMBL/GenBank/DDBJ databases">
        <title>Evolutionary Origins and Diversification of the Mycorrhizal Mutualists.</title>
        <authorList>
            <consortium name="DOE Joint Genome Institute"/>
            <consortium name="Mycorrhizal Genomics Consortium"/>
            <person name="Kohler A."/>
            <person name="Kuo A."/>
            <person name="Nagy L.G."/>
            <person name="Floudas D."/>
            <person name="Copeland A."/>
            <person name="Barry K.W."/>
            <person name="Cichocki N."/>
            <person name="Veneault-Fourrey C."/>
            <person name="LaButti K."/>
            <person name="Lindquist E.A."/>
            <person name="Lipzen A."/>
            <person name="Lundell T."/>
            <person name="Morin E."/>
            <person name="Murat C."/>
            <person name="Riley R."/>
            <person name="Ohm R."/>
            <person name="Sun H."/>
            <person name="Tunlid A."/>
            <person name="Henrissat B."/>
            <person name="Grigoriev I.V."/>
            <person name="Hibbett D.S."/>
            <person name="Martin F."/>
        </authorList>
    </citation>
    <scope>NUCLEOTIDE SEQUENCE [LARGE SCALE GENOMIC DNA]</scope>
    <source>
        <strain evidence="2">Marx 270</strain>
    </source>
</reference>
<evidence type="ECO:0000313" key="2">
    <source>
        <dbReference type="Proteomes" id="UP000054217"/>
    </source>
</evidence>
<accession>A0A0C3NR94</accession>
<dbReference type="EMBL" id="KN831976">
    <property type="protein sequence ID" value="KIO03360.1"/>
    <property type="molecule type" value="Genomic_DNA"/>
</dbReference>
<dbReference type="Proteomes" id="UP000054217">
    <property type="component" value="Unassembled WGS sequence"/>
</dbReference>